<keyword evidence="5" id="KW-1185">Reference proteome</keyword>
<dbReference type="SMART" id="SM00248">
    <property type="entry name" value="ANK"/>
    <property type="match status" value="3"/>
</dbReference>
<protein>
    <recommendedName>
        <fullName evidence="3">Nephrocystin 3-like N-terminal domain-containing protein</fullName>
    </recommendedName>
</protein>
<dbReference type="InterPro" id="IPR027417">
    <property type="entry name" value="P-loop_NTPase"/>
</dbReference>
<accession>A0ABR4BY77</accession>
<dbReference type="PANTHER" id="PTHR10039">
    <property type="entry name" value="AMELOGENIN"/>
    <property type="match status" value="1"/>
</dbReference>
<dbReference type="Proteomes" id="UP001595075">
    <property type="component" value="Unassembled WGS sequence"/>
</dbReference>
<dbReference type="PROSITE" id="PS50297">
    <property type="entry name" value="ANK_REP_REGION"/>
    <property type="match status" value="1"/>
</dbReference>
<keyword evidence="2" id="KW-0040">ANK repeat</keyword>
<dbReference type="EMBL" id="JAZHXI010000016">
    <property type="protein sequence ID" value="KAL2062624.1"/>
    <property type="molecule type" value="Genomic_DNA"/>
</dbReference>
<dbReference type="PANTHER" id="PTHR10039:SF16">
    <property type="entry name" value="GPI INOSITOL-DEACYLASE"/>
    <property type="match status" value="1"/>
</dbReference>
<organism evidence="4 5">
    <name type="scientific">Oculimacula yallundae</name>
    <dbReference type="NCBI Taxonomy" id="86028"/>
    <lineage>
        <taxon>Eukaryota</taxon>
        <taxon>Fungi</taxon>
        <taxon>Dikarya</taxon>
        <taxon>Ascomycota</taxon>
        <taxon>Pezizomycotina</taxon>
        <taxon>Leotiomycetes</taxon>
        <taxon>Helotiales</taxon>
        <taxon>Ploettnerulaceae</taxon>
        <taxon>Oculimacula</taxon>
    </lineage>
</organism>
<evidence type="ECO:0000259" key="3">
    <source>
        <dbReference type="Pfam" id="PF24883"/>
    </source>
</evidence>
<dbReference type="InterPro" id="IPR036770">
    <property type="entry name" value="Ankyrin_rpt-contain_sf"/>
</dbReference>
<name>A0ABR4BY77_9HELO</name>
<dbReference type="Gene3D" id="3.40.50.300">
    <property type="entry name" value="P-loop containing nucleotide triphosphate hydrolases"/>
    <property type="match status" value="1"/>
</dbReference>
<evidence type="ECO:0000256" key="1">
    <source>
        <dbReference type="ARBA" id="ARBA00022737"/>
    </source>
</evidence>
<feature type="domain" description="Nephrocystin 3-like N-terminal" evidence="3">
    <location>
        <begin position="196"/>
        <end position="358"/>
    </location>
</feature>
<dbReference type="InterPro" id="IPR002110">
    <property type="entry name" value="Ankyrin_rpt"/>
</dbReference>
<dbReference type="Pfam" id="PF24883">
    <property type="entry name" value="NPHP3_N"/>
    <property type="match status" value="1"/>
</dbReference>
<evidence type="ECO:0000256" key="2">
    <source>
        <dbReference type="PROSITE-ProRule" id="PRU00023"/>
    </source>
</evidence>
<comment type="caution">
    <text evidence="4">The sequence shown here is derived from an EMBL/GenBank/DDBJ whole genome shotgun (WGS) entry which is preliminary data.</text>
</comment>
<keyword evidence="1" id="KW-0677">Repeat</keyword>
<dbReference type="Pfam" id="PF12796">
    <property type="entry name" value="Ank_2"/>
    <property type="match status" value="1"/>
</dbReference>
<evidence type="ECO:0000313" key="4">
    <source>
        <dbReference type="EMBL" id="KAL2062624.1"/>
    </source>
</evidence>
<dbReference type="SUPFAM" id="SSF48403">
    <property type="entry name" value="Ankyrin repeat"/>
    <property type="match status" value="1"/>
</dbReference>
<dbReference type="SUPFAM" id="SSF52540">
    <property type="entry name" value="P-loop containing nucleoside triphosphate hydrolases"/>
    <property type="match status" value="1"/>
</dbReference>
<gene>
    <name evidence="4" type="ORF">VTL71DRAFT_5696</name>
</gene>
<dbReference type="PROSITE" id="PS50088">
    <property type="entry name" value="ANK_REPEAT"/>
    <property type="match status" value="1"/>
</dbReference>
<proteinExistence type="predicted"/>
<reference evidence="4 5" key="1">
    <citation type="journal article" date="2024" name="Commun. Biol.">
        <title>Comparative genomic analysis of thermophilic fungi reveals convergent evolutionary adaptations and gene losses.</title>
        <authorList>
            <person name="Steindorff A.S."/>
            <person name="Aguilar-Pontes M.V."/>
            <person name="Robinson A.J."/>
            <person name="Andreopoulos B."/>
            <person name="LaButti K."/>
            <person name="Kuo A."/>
            <person name="Mondo S."/>
            <person name="Riley R."/>
            <person name="Otillar R."/>
            <person name="Haridas S."/>
            <person name="Lipzen A."/>
            <person name="Grimwood J."/>
            <person name="Schmutz J."/>
            <person name="Clum A."/>
            <person name="Reid I.D."/>
            <person name="Moisan M.C."/>
            <person name="Butler G."/>
            <person name="Nguyen T.T.M."/>
            <person name="Dewar K."/>
            <person name="Conant G."/>
            <person name="Drula E."/>
            <person name="Henrissat B."/>
            <person name="Hansel C."/>
            <person name="Singer S."/>
            <person name="Hutchinson M.I."/>
            <person name="de Vries R.P."/>
            <person name="Natvig D.O."/>
            <person name="Powell A.J."/>
            <person name="Tsang A."/>
            <person name="Grigoriev I.V."/>
        </authorList>
    </citation>
    <scope>NUCLEOTIDE SEQUENCE [LARGE SCALE GENOMIC DNA]</scope>
    <source>
        <strain evidence="4 5">CBS 494.80</strain>
    </source>
</reference>
<dbReference type="Gene3D" id="1.25.40.20">
    <property type="entry name" value="Ankyrin repeat-containing domain"/>
    <property type="match status" value="1"/>
</dbReference>
<dbReference type="InterPro" id="IPR056884">
    <property type="entry name" value="NPHP3-like_N"/>
</dbReference>
<feature type="repeat" description="ANK" evidence="2">
    <location>
        <begin position="707"/>
        <end position="739"/>
    </location>
</feature>
<evidence type="ECO:0000313" key="5">
    <source>
        <dbReference type="Proteomes" id="UP001595075"/>
    </source>
</evidence>
<sequence>MDPISIVGTLIAVLQVTTKVISICYDYRQGVTSASREVLQISSSLNSLKDVLESLLNLIENSTSDDKSSKLATVELLAKDGGTLESCREELLRLLKKLEPETGWRKVRKSLVWPLKEVEVKKALDELERSKSMMLLALSADQTSLSLAIQEQVGGLTETFEKHSTDQVRGDIQKWLAAPDPFTNHVANRKKRQPQTGIWLLSSKQYESWLTSPHSFLWLYGIPGSGKTVLCSTLIEQLMLYCQKIPQTVIVYFYFDFNDAGKRDLGSLIRSLITQLSAQAEKTPQLLLNLYKEHQNGIKTADNDTLLTVLRDLILTFHDVFIVFDALDESSDCEEVLQLIHTIREWDFARLHLLATSRQLTIIEEALADLVSDKICLQDSAMNKDIVLYVADKLQNDKKLSKWPPDIRLQIEMKLLEEEDGMFQWVVCQLDMLNRCLSVAAVRKALTAGLPKNLDQTYDQILANIDEDHLFDVMKILQALTATREPLTLEDIVEILAVDLEATPPQFDADSRLLDPRNVLSICSTLVTISYVTKWPKKEPVSKLKLAHASVADYLTQPNSTGPAAFHFSPASARQFLGQICIGYLMNPEFAKGSNYTKRRDWQRKYPFLQHCIDRWPEYLRKEPGDPDDYLDLKTQETIQAFFATSSLPNGGNYAFWVGCLIPDTPFDIIVNTRPLYYAASFGLVDVVRLILLTEKDSDIDALGGRAASSALHVAVYRSHAEVVKILLERGADPTLCNGRQESPMLWAKINRHTEIQRVLMQYGAPHKTKEDVYASTETQMQMRELNEARLVSEMDFDGFGNRAGDEEGEGQRSSVTLEGVQTILPFLVPRRSKELETGEALPR</sequence>